<reference evidence="2" key="1">
    <citation type="journal article" date="2019" name="Int. J. Syst. Evol. Microbiol.">
        <title>The Global Catalogue of Microorganisms (GCM) 10K type strain sequencing project: providing services to taxonomists for standard genome sequencing and annotation.</title>
        <authorList>
            <consortium name="The Broad Institute Genomics Platform"/>
            <consortium name="The Broad Institute Genome Sequencing Center for Infectious Disease"/>
            <person name="Wu L."/>
            <person name="Ma J."/>
        </authorList>
    </citation>
    <scope>NUCLEOTIDE SEQUENCE [LARGE SCALE GENOMIC DNA]</scope>
    <source>
        <strain evidence="2">JCM 32148</strain>
    </source>
</reference>
<comment type="caution">
    <text evidence="1">The sequence shown here is derived from an EMBL/GenBank/DDBJ whole genome shotgun (WGS) entry which is preliminary data.</text>
</comment>
<protein>
    <submittedName>
        <fullName evidence="1">Uncharacterized protein</fullName>
    </submittedName>
</protein>
<evidence type="ECO:0000313" key="2">
    <source>
        <dbReference type="Proteomes" id="UP001597053"/>
    </source>
</evidence>
<proteinExistence type="predicted"/>
<sequence>MGCNCGGKRRSTVFVLSYGDGRQGGEFTSRTDAEIADVKRGGGGTIRKVQR</sequence>
<name>A0ABW3A7D2_9ACTN</name>
<organism evidence="1 2">
    <name type="scientific">Micromonospora azadirachtae</name>
    <dbReference type="NCBI Taxonomy" id="1970735"/>
    <lineage>
        <taxon>Bacteria</taxon>
        <taxon>Bacillati</taxon>
        <taxon>Actinomycetota</taxon>
        <taxon>Actinomycetes</taxon>
        <taxon>Micromonosporales</taxon>
        <taxon>Micromonosporaceae</taxon>
        <taxon>Micromonospora</taxon>
    </lineage>
</organism>
<keyword evidence="2" id="KW-1185">Reference proteome</keyword>
<dbReference type="Proteomes" id="UP001597053">
    <property type="component" value="Unassembled WGS sequence"/>
</dbReference>
<gene>
    <name evidence="1" type="ORF">ACFQZ8_22010</name>
</gene>
<accession>A0ABW3A7D2</accession>
<evidence type="ECO:0000313" key="1">
    <source>
        <dbReference type="EMBL" id="MFD0786583.1"/>
    </source>
</evidence>
<dbReference type="EMBL" id="JBHTHM010001447">
    <property type="protein sequence ID" value="MFD0786583.1"/>
    <property type="molecule type" value="Genomic_DNA"/>
</dbReference>